<sequence length="100" mass="10483">MATDSEAAWPPATLLRGFQEAGEQAFEQQTELMRRLLAPPGMGAGMPGMAGGSLAAFKTRVQSGGRLSIPDAEREALGIEEGDIVQAFVVPLPGVSERAE</sequence>
<dbReference type="InterPro" id="IPR037914">
    <property type="entry name" value="SpoVT-AbrB_sf"/>
</dbReference>
<evidence type="ECO:0000313" key="2">
    <source>
        <dbReference type="Proteomes" id="UP001596398"/>
    </source>
</evidence>
<name>A0ABD5ZRH2_9EURY</name>
<dbReference type="GeneID" id="79267753"/>
<comment type="caution">
    <text evidence="1">The sequence shown here is derived from an EMBL/GenBank/DDBJ whole genome shotgun (WGS) entry which is preliminary data.</text>
</comment>
<accession>A0ABD5ZRH2</accession>
<gene>
    <name evidence="1" type="ORF">ACFQJ4_12045</name>
</gene>
<dbReference type="AlphaFoldDB" id="A0ABD5ZRH2"/>
<dbReference type="RefSeq" id="WP_276234197.1">
    <property type="nucleotide sequence ID" value="NZ_CP119802.1"/>
</dbReference>
<dbReference type="GO" id="GO:0003677">
    <property type="term" value="F:DNA binding"/>
    <property type="evidence" value="ECO:0007669"/>
    <property type="project" value="UniProtKB-KW"/>
</dbReference>
<keyword evidence="1" id="KW-0238">DNA-binding</keyword>
<protein>
    <submittedName>
        <fullName evidence="1">AbrB/MazE/SpoVT family DNA-binding domain-containing protein</fullName>
    </submittedName>
</protein>
<dbReference type="SUPFAM" id="SSF89447">
    <property type="entry name" value="AbrB/MazE/MraZ-like"/>
    <property type="match status" value="1"/>
</dbReference>
<organism evidence="1 2">
    <name type="scientific">Halosegnis marinus</name>
    <dbReference type="NCBI Taxonomy" id="3034023"/>
    <lineage>
        <taxon>Archaea</taxon>
        <taxon>Methanobacteriati</taxon>
        <taxon>Methanobacteriota</taxon>
        <taxon>Stenosarchaea group</taxon>
        <taxon>Halobacteria</taxon>
        <taxon>Halobacteriales</taxon>
        <taxon>Natronomonadaceae</taxon>
        <taxon>Halosegnis</taxon>
    </lineage>
</organism>
<dbReference type="EMBL" id="JBHTAP010000001">
    <property type="protein sequence ID" value="MFC7236048.1"/>
    <property type="molecule type" value="Genomic_DNA"/>
</dbReference>
<proteinExistence type="predicted"/>
<reference evidence="1 2" key="1">
    <citation type="journal article" date="2019" name="Int. J. Syst. Evol. Microbiol.">
        <title>The Global Catalogue of Microorganisms (GCM) 10K type strain sequencing project: providing services to taxonomists for standard genome sequencing and annotation.</title>
        <authorList>
            <consortium name="The Broad Institute Genomics Platform"/>
            <consortium name="The Broad Institute Genome Sequencing Center for Infectious Disease"/>
            <person name="Wu L."/>
            <person name="Ma J."/>
        </authorList>
    </citation>
    <scope>NUCLEOTIDE SEQUENCE [LARGE SCALE GENOMIC DNA]</scope>
    <source>
        <strain evidence="1 2">DT85</strain>
    </source>
</reference>
<evidence type="ECO:0000313" key="1">
    <source>
        <dbReference type="EMBL" id="MFC7236048.1"/>
    </source>
</evidence>
<dbReference type="Proteomes" id="UP001596398">
    <property type="component" value="Unassembled WGS sequence"/>
</dbReference>
<keyword evidence="2" id="KW-1185">Reference proteome</keyword>